<dbReference type="PANTHER" id="PTHR33064">
    <property type="entry name" value="POL PROTEIN"/>
    <property type="match status" value="1"/>
</dbReference>
<dbReference type="SUPFAM" id="SSF56672">
    <property type="entry name" value="DNA/RNA polymerases"/>
    <property type="match status" value="1"/>
</dbReference>
<dbReference type="Pfam" id="PF00078">
    <property type="entry name" value="RVT_1"/>
    <property type="match status" value="1"/>
</dbReference>
<dbReference type="InterPro" id="IPR000477">
    <property type="entry name" value="RT_dom"/>
</dbReference>
<reference evidence="2 3" key="1">
    <citation type="journal article" date="2021" name="Nat. Plants">
        <title>The Taxus genome provides insights into paclitaxel biosynthesis.</title>
        <authorList>
            <person name="Xiong X."/>
            <person name="Gou J."/>
            <person name="Liao Q."/>
            <person name="Li Y."/>
            <person name="Zhou Q."/>
            <person name="Bi G."/>
            <person name="Li C."/>
            <person name="Du R."/>
            <person name="Wang X."/>
            <person name="Sun T."/>
            <person name="Guo L."/>
            <person name="Liang H."/>
            <person name="Lu P."/>
            <person name="Wu Y."/>
            <person name="Zhang Z."/>
            <person name="Ro D.K."/>
            <person name="Shang Y."/>
            <person name="Huang S."/>
            <person name="Yan J."/>
        </authorList>
    </citation>
    <scope>NUCLEOTIDE SEQUENCE [LARGE SCALE GENOMIC DNA]</scope>
    <source>
        <strain evidence="2">Ta-2019</strain>
    </source>
</reference>
<dbReference type="AlphaFoldDB" id="A0AA38GTL7"/>
<evidence type="ECO:0000313" key="2">
    <source>
        <dbReference type="EMBL" id="KAH9329514.1"/>
    </source>
</evidence>
<dbReference type="Gene3D" id="3.30.70.270">
    <property type="match status" value="2"/>
</dbReference>
<dbReference type="PANTHER" id="PTHR33064:SF37">
    <property type="entry name" value="RIBONUCLEASE H"/>
    <property type="match status" value="1"/>
</dbReference>
<name>A0AA38GTL7_TAXCH</name>
<dbReference type="InterPro" id="IPR051320">
    <property type="entry name" value="Viral_Replic_Matur_Polypro"/>
</dbReference>
<feature type="domain" description="Reverse transcriptase" evidence="1">
    <location>
        <begin position="1"/>
        <end position="82"/>
    </location>
</feature>
<comment type="caution">
    <text evidence="2">The sequence shown here is derived from an EMBL/GenBank/DDBJ whole genome shotgun (WGS) entry which is preliminary data.</text>
</comment>
<dbReference type="EMBL" id="JAHRHJ020000001">
    <property type="protein sequence ID" value="KAH9329514.1"/>
    <property type="molecule type" value="Genomic_DNA"/>
</dbReference>
<protein>
    <recommendedName>
        <fullName evidence="1">Reverse transcriptase domain-containing protein</fullName>
    </recommendedName>
</protein>
<dbReference type="InterPro" id="IPR043502">
    <property type="entry name" value="DNA/RNA_pol_sf"/>
</dbReference>
<evidence type="ECO:0000259" key="1">
    <source>
        <dbReference type="PROSITE" id="PS50878"/>
    </source>
</evidence>
<evidence type="ECO:0000313" key="3">
    <source>
        <dbReference type="Proteomes" id="UP000824469"/>
    </source>
</evidence>
<dbReference type="InterPro" id="IPR041577">
    <property type="entry name" value="RT_RNaseH_2"/>
</dbReference>
<dbReference type="InterPro" id="IPR043128">
    <property type="entry name" value="Rev_trsase/Diguanyl_cyclase"/>
</dbReference>
<sequence>MSFGLCNAPATFCTLMNDVFRPLLDKSVVVYLDDILVYIKTLEDHKVHLAEVFERLREHDLYVKKEKCQFAQEEVNFLGHIVGKGLIKPDPQKLKAIEDWEPPSNVHEVRQFMGLATYYRRFVQGFSKLATPLTDLLKKGRKWRWMEKQQQAFELLKQKLTSQPVLALPNYGKPFEVQTDASDYAIGGVLMQEGHPVAYESRKLNDRERNYPVHEKEMTAIVHCLRS</sequence>
<accession>A0AA38GTL7</accession>
<proteinExistence type="predicted"/>
<organism evidence="2 3">
    <name type="scientific">Taxus chinensis</name>
    <name type="common">Chinese yew</name>
    <name type="synonym">Taxus wallichiana var. chinensis</name>
    <dbReference type="NCBI Taxonomy" id="29808"/>
    <lineage>
        <taxon>Eukaryota</taxon>
        <taxon>Viridiplantae</taxon>
        <taxon>Streptophyta</taxon>
        <taxon>Embryophyta</taxon>
        <taxon>Tracheophyta</taxon>
        <taxon>Spermatophyta</taxon>
        <taxon>Pinopsida</taxon>
        <taxon>Pinidae</taxon>
        <taxon>Conifers II</taxon>
        <taxon>Cupressales</taxon>
        <taxon>Taxaceae</taxon>
        <taxon>Taxus</taxon>
    </lineage>
</organism>
<dbReference type="CDD" id="cd01647">
    <property type="entry name" value="RT_LTR"/>
    <property type="match status" value="1"/>
</dbReference>
<dbReference type="Pfam" id="PF17919">
    <property type="entry name" value="RT_RNaseH_2"/>
    <property type="match status" value="1"/>
</dbReference>
<dbReference type="FunFam" id="3.30.70.270:FF:000020">
    <property type="entry name" value="Transposon Tf2-6 polyprotein-like Protein"/>
    <property type="match status" value="1"/>
</dbReference>
<dbReference type="PROSITE" id="PS50878">
    <property type="entry name" value="RT_POL"/>
    <property type="match status" value="1"/>
</dbReference>
<dbReference type="FunFam" id="3.30.70.270:FF:000003">
    <property type="entry name" value="Transposon Ty3-G Gag-Pol polyprotein"/>
    <property type="match status" value="1"/>
</dbReference>
<dbReference type="OMA" id="MTRPANI"/>
<dbReference type="Proteomes" id="UP000824469">
    <property type="component" value="Unassembled WGS sequence"/>
</dbReference>
<keyword evidence="3" id="KW-1185">Reference proteome</keyword>
<gene>
    <name evidence="2" type="ORF">KI387_001622</name>
</gene>